<dbReference type="InterPro" id="IPR009072">
    <property type="entry name" value="Histone-fold"/>
</dbReference>
<dbReference type="InterPro" id="IPR007125">
    <property type="entry name" value="H2A/H2B/H3"/>
</dbReference>
<name>A0ABY8TV86_TETOB</name>
<evidence type="ECO:0000313" key="4">
    <source>
        <dbReference type="Proteomes" id="UP001244341"/>
    </source>
</evidence>
<protein>
    <recommendedName>
        <fullName evidence="2">Core Histone H2A/H2B/H3 domain-containing protein</fullName>
    </recommendedName>
</protein>
<dbReference type="Proteomes" id="UP001244341">
    <property type="component" value="Chromosome 4b"/>
</dbReference>
<organism evidence="3 4">
    <name type="scientific">Tetradesmus obliquus</name>
    <name type="common">Green alga</name>
    <name type="synonym">Acutodesmus obliquus</name>
    <dbReference type="NCBI Taxonomy" id="3088"/>
    <lineage>
        <taxon>Eukaryota</taxon>
        <taxon>Viridiplantae</taxon>
        <taxon>Chlorophyta</taxon>
        <taxon>core chlorophytes</taxon>
        <taxon>Chlorophyceae</taxon>
        <taxon>CS clade</taxon>
        <taxon>Sphaeropleales</taxon>
        <taxon>Scenedesmaceae</taxon>
        <taxon>Tetradesmus</taxon>
    </lineage>
</organism>
<accession>A0ABY8TV86</accession>
<comment type="similarity">
    <text evidence="1">Belongs to the histone H3 family.</text>
</comment>
<keyword evidence="4" id="KW-1185">Reference proteome</keyword>
<dbReference type="PANTHER" id="PTHR11426">
    <property type="entry name" value="HISTONE H3"/>
    <property type="match status" value="1"/>
</dbReference>
<reference evidence="3 4" key="1">
    <citation type="submission" date="2023-05" db="EMBL/GenBank/DDBJ databases">
        <title>A 100% complete, gapless, phased diploid assembly of the Scenedesmus obliquus UTEX 3031 genome.</title>
        <authorList>
            <person name="Biondi T.C."/>
            <person name="Hanschen E.R."/>
            <person name="Kwon T."/>
            <person name="Eng W."/>
            <person name="Kruse C.P.S."/>
            <person name="Koehler S.I."/>
            <person name="Kunde Y."/>
            <person name="Gleasner C.D."/>
            <person name="You Mak K.T."/>
            <person name="Polle J."/>
            <person name="Hovde B.T."/>
            <person name="Starkenburg S.R."/>
        </authorList>
    </citation>
    <scope>NUCLEOTIDE SEQUENCE [LARGE SCALE GENOMIC DNA]</scope>
    <source>
        <strain evidence="3 4">DOE0152z</strain>
    </source>
</reference>
<dbReference type="SMART" id="SM00428">
    <property type="entry name" value="H3"/>
    <property type="match status" value="1"/>
</dbReference>
<evidence type="ECO:0000256" key="1">
    <source>
        <dbReference type="ARBA" id="ARBA00010343"/>
    </source>
</evidence>
<dbReference type="CDD" id="cd22911">
    <property type="entry name" value="HFD_H3"/>
    <property type="match status" value="1"/>
</dbReference>
<dbReference type="PROSITE" id="PS00959">
    <property type="entry name" value="HISTONE_H3_2"/>
    <property type="match status" value="1"/>
</dbReference>
<proteinExistence type="inferred from homology"/>
<dbReference type="InterPro" id="IPR000164">
    <property type="entry name" value="Histone_H3/CENP-A"/>
</dbReference>
<sequence>MGRIRQTARKRTGGEPSLLAKKLRQTHARKTAVASKGVRRALHAAVANTTGRHKRPTPRGEAALREIKKYQKSTKPLLPKAPFDRLVREVCQDVKAALAFRKDALLALQEAAEAHLVGLMEDSNLCAFHGKRVTIMPKDIQLARRLRGSAQ</sequence>
<dbReference type="SUPFAM" id="SSF47113">
    <property type="entry name" value="Histone-fold"/>
    <property type="match status" value="1"/>
</dbReference>
<dbReference type="PRINTS" id="PR00622">
    <property type="entry name" value="HISTONEH3"/>
</dbReference>
<dbReference type="Gene3D" id="1.10.20.10">
    <property type="entry name" value="Histone, subunit A"/>
    <property type="match status" value="1"/>
</dbReference>
<dbReference type="EMBL" id="CP126211">
    <property type="protein sequence ID" value="WIA12927.1"/>
    <property type="molecule type" value="Genomic_DNA"/>
</dbReference>
<evidence type="ECO:0000313" key="3">
    <source>
        <dbReference type="EMBL" id="WIA12927.1"/>
    </source>
</evidence>
<feature type="domain" description="Core Histone H2A/H2B/H3" evidence="2">
    <location>
        <begin position="60"/>
        <end position="146"/>
    </location>
</feature>
<dbReference type="Pfam" id="PF00125">
    <property type="entry name" value="Histone"/>
    <property type="match status" value="1"/>
</dbReference>
<gene>
    <name evidence="3" type="ORF">OEZ85_006543</name>
</gene>
<evidence type="ECO:0000259" key="2">
    <source>
        <dbReference type="Pfam" id="PF00125"/>
    </source>
</evidence>